<gene>
    <name evidence="3" type="ORF">CAOG_007170</name>
</gene>
<dbReference type="GO" id="GO:0097422">
    <property type="term" value="C:tubular endosome"/>
    <property type="evidence" value="ECO:0007669"/>
    <property type="project" value="TreeGrafter"/>
</dbReference>
<feature type="compositionally biased region" description="Low complexity" evidence="1">
    <location>
        <begin position="612"/>
        <end position="630"/>
    </location>
</feature>
<dbReference type="PhylomeDB" id="A0A0D2WWK8"/>
<dbReference type="GO" id="GO:0005769">
    <property type="term" value="C:early endosome"/>
    <property type="evidence" value="ECO:0007669"/>
    <property type="project" value="TreeGrafter"/>
</dbReference>
<dbReference type="AlphaFoldDB" id="A0A0D2WWK8"/>
<dbReference type="InterPro" id="IPR003123">
    <property type="entry name" value="VPS9"/>
</dbReference>
<dbReference type="Pfam" id="PF02204">
    <property type="entry name" value="VPS9"/>
    <property type="match status" value="1"/>
</dbReference>
<dbReference type="PANTHER" id="PTHR24170">
    <property type="entry name" value="ANKYRIN REPEAT DOMAIN-CONTAINING PROTEIN 27"/>
    <property type="match status" value="1"/>
</dbReference>
<feature type="region of interest" description="Disordered" evidence="1">
    <location>
        <begin position="526"/>
        <end position="552"/>
    </location>
</feature>
<dbReference type="GO" id="GO:0045022">
    <property type="term" value="P:early endosome to late endosome transport"/>
    <property type="evidence" value="ECO:0007669"/>
    <property type="project" value="TreeGrafter"/>
</dbReference>
<dbReference type="GO" id="GO:0005770">
    <property type="term" value="C:late endosome"/>
    <property type="evidence" value="ECO:0007669"/>
    <property type="project" value="TreeGrafter"/>
</dbReference>
<dbReference type="GO" id="GO:0005886">
    <property type="term" value="C:plasma membrane"/>
    <property type="evidence" value="ECO:0007669"/>
    <property type="project" value="TreeGrafter"/>
</dbReference>
<dbReference type="InterPro" id="IPR037191">
    <property type="entry name" value="VPS9_dom_sf"/>
</dbReference>
<proteinExistence type="predicted"/>
<dbReference type="GO" id="GO:0005085">
    <property type="term" value="F:guanyl-nucleotide exchange factor activity"/>
    <property type="evidence" value="ECO:0007669"/>
    <property type="project" value="TreeGrafter"/>
</dbReference>
<dbReference type="SUPFAM" id="SSF109993">
    <property type="entry name" value="VPS9 domain"/>
    <property type="match status" value="1"/>
</dbReference>
<keyword evidence="4" id="KW-1185">Reference proteome</keyword>
<evidence type="ECO:0000259" key="2">
    <source>
        <dbReference type="PROSITE" id="PS51205"/>
    </source>
</evidence>
<evidence type="ECO:0000256" key="1">
    <source>
        <dbReference type="SAM" id="MobiDB-lite"/>
    </source>
</evidence>
<dbReference type="OrthoDB" id="411646at2759"/>
<feature type="compositionally biased region" description="Low complexity" evidence="1">
    <location>
        <begin position="526"/>
        <end position="551"/>
    </location>
</feature>
<reference evidence="4" key="1">
    <citation type="submission" date="2011-02" db="EMBL/GenBank/DDBJ databases">
        <title>The Genome Sequence of Capsaspora owczarzaki ATCC 30864.</title>
        <authorList>
            <person name="Russ C."/>
            <person name="Cuomo C."/>
            <person name="Burger G."/>
            <person name="Gray M.W."/>
            <person name="Holland P.W.H."/>
            <person name="King N."/>
            <person name="Lang F.B.F."/>
            <person name="Roger A.J."/>
            <person name="Ruiz-Trillo I."/>
            <person name="Young S.K."/>
            <person name="Zeng Q."/>
            <person name="Gargeya S."/>
            <person name="Alvarado L."/>
            <person name="Berlin A."/>
            <person name="Chapman S.B."/>
            <person name="Chen Z."/>
            <person name="Freedman E."/>
            <person name="Gellesch M."/>
            <person name="Goldberg J."/>
            <person name="Griggs A."/>
            <person name="Gujja S."/>
            <person name="Heilman E."/>
            <person name="Heiman D."/>
            <person name="Howarth C."/>
            <person name="Mehta T."/>
            <person name="Neiman D."/>
            <person name="Pearson M."/>
            <person name="Roberts A."/>
            <person name="Saif S."/>
            <person name="Shea T."/>
            <person name="Shenoy N."/>
            <person name="Sisk P."/>
            <person name="Stolte C."/>
            <person name="Sykes S."/>
            <person name="White J."/>
            <person name="Yandava C."/>
            <person name="Haas B."/>
            <person name="Nusbaum C."/>
            <person name="Birren B."/>
        </authorList>
    </citation>
    <scope>NUCLEOTIDE SEQUENCE</scope>
    <source>
        <strain evidence="4">ATCC 30864</strain>
    </source>
</reference>
<dbReference type="GO" id="GO:0030133">
    <property type="term" value="C:transport vesicle"/>
    <property type="evidence" value="ECO:0007669"/>
    <property type="project" value="TreeGrafter"/>
</dbReference>
<dbReference type="InParanoid" id="A0A0D2WWK8"/>
<accession>A0A0D2WWK8</accession>
<dbReference type="eggNOG" id="KOG2319">
    <property type="taxonomic scope" value="Eukaryota"/>
</dbReference>
<feature type="compositionally biased region" description="Low complexity" evidence="1">
    <location>
        <begin position="475"/>
        <end position="507"/>
    </location>
</feature>
<dbReference type="RefSeq" id="XP_004343894.2">
    <property type="nucleotide sequence ID" value="XM_004343844.2"/>
</dbReference>
<dbReference type="Proteomes" id="UP000008743">
    <property type="component" value="Unassembled WGS sequence"/>
</dbReference>
<dbReference type="Gene3D" id="1.20.1050.80">
    <property type="entry name" value="VPS9 domain"/>
    <property type="match status" value="1"/>
</dbReference>
<sequence length="630" mass="67521">MSDDLDYNLFWQQLQHQHGALYDVAQTNCYVICVPCTAVWAGLPLTVAVPKPIIESHILKPSPYFHGTFHSSARGKEHIEISIEDGHVVVQSPAGLDGKAALTAANVKFTAAQSVEPFKAKIMSEELFYNAQYKQFRVLVLQDTLSPVEVAAFRQQNGLGSSASSADKSKRMSRVHEFINSGGARDPLIVRKTPAAHAEFLEAFPENASAIASATNAIQAFNRGYVLVKGYLEHASRKVEMLCEQFYADLLDGNQLFSSSRDDSKVQDAIRLAAESFILDGIHTKLFSALCAIDEEADLQLHHRLAALGPLLRPDHLGIKPQFMCDLPDALKELSRLDTLRTPTEKLWCLKDTTQKIANGVAEHFAAKGRSASEAVVTADELIPLLARAIAFSAPMHWQANVEYIQHFQFTGASVPDLNFAMVSCLAAHSFLQSPPLLKMTAGLKATSPEMPRLSRGASVTAVRDVSELWSNSEPAGSGSPASGRRADLAGSSARGPGRSLSSLSRANSTHPAVALPEDALSDLLGSSSISSSSSSSSNYSSSSNSGSSSYRTYASPNAGVAALQRRSTLPTIRPPDVISTPPIARPSPSLSMRRPATNVLQSSPGDGGPDLGDFLSDTSVSSSYSSLGR</sequence>
<feature type="region of interest" description="Disordered" evidence="1">
    <location>
        <begin position="567"/>
        <end position="630"/>
    </location>
</feature>
<organism evidence="3 4">
    <name type="scientific">Capsaspora owczarzaki (strain ATCC 30864)</name>
    <dbReference type="NCBI Taxonomy" id="595528"/>
    <lineage>
        <taxon>Eukaryota</taxon>
        <taxon>Filasterea</taxon>
        <taxon>Capsaspora</taxon>
    </lineage>
</organism>
<dbReference type="GO" id="GO:0000149">
    <property type="term" value="F:SNARE binding"/>
    <property type="evidence" value="ECO:0007669"/>
    <property type="project" value="TreeGrafter"/>
</dbReference>
<dbReference type="EMBL" id="KE346372">
    <property type="protein sequence ID" value="KJE96923.1"/>
    <property type="molecule type" value="Genomic_DNA"/>
</dbReference>
<name>A0A0D2WWK8_CAPO3</name>
<protein>
    <recommendedName>
        <fullName evidence="2">VPS9 domain-containing protein</fullName>
    </recommendedName>
</protein>
<dbReference type="InterPro" id="IPR051248">
    <property type="entry name" value="UPF0507/Ank_repeat_27"/>
</dbReference>
<evidence type="ECO:0000313" key="4">
    <source>
        <dbReference type="Proteomes" id="UP000008743"/>
    </source>
</evidence>
<dbReference type="STRING" id="595528.A0A0D2WWK8"/>
<dbReference type="PANTHER" id="PTHR24170:SF1">
    <property type="entry name" value="DOMAIN PROTEIN, PUTATIVE (AFU_ORTHOLOGUE AFUA_1G09870)-RELATED"/>
    <property type="match status" value="1"/>
</dbReference>
<feature type="domain" description="VPS9" evidence="2">
    <location>
        <begin position="295"/>
        <end position="441"/>
    </location>
</feature>
<evidence type="ECO:0000313" key="3">
    <source>
        <dbReference type="EMBL" id="KJE96923.1"/>
    </source>
</evidence>
<feature type="region of interest" description="Disordered" evidence="1">
    <location>
        <begin position="471"/>
        <end position="511"/>
    </location>
</feature>
<dbReference type="PROSITE" id="PS51205">
    <property type="entry name" value="VPS9"/>
    <property type="match status" value="1"/>
</dbReference>